<dbReference type="InterPro" id="IPR050469">
    <property type="entry name" value="Diguanylate_Cyclase"/>
</dbReference>
<dbReference type="CDD" id="cd12915">
    <property type="entry name" value="PDC2_DGC_like"/>
    <property type="match status" value="1"/>
</dbReference>
<protein>
    <recommendedName>
        <fullName evidence="1">diguanylate cyclase</fullName>
        <ecNumber evidence="1">2.7.7.65</ecNumber>
    </recommendedName>
</protein>
<evidence type="ECO:0000256" key="1">
    <source>
        <dbReference type="ARBA" id="ARBA00012528"/>
    </source>
</evidence>
<dbReference type="Pfam" id="PF00990">
    <property type="entry name" value="GGDEF"/>
    <property type="match status" value="1"/>
</dbReference>
<dbReference type="InterPro" id="IPR043128">
    <property type="entry name" value="Rev_trsase/Diguanyl_cyclase"/>
</dbReference>
<organism evidence="5 6">
    <name type="scientific">Paraburkholderia caffeinitolerans</name>
    <dbReference type="NCBI Taxonomy" id="1723730"/>
    <lineage>
        <taxon>Bacteria</taxon>
        <taxon>Pseudomonadati</taxon>
        <taxon>Pseudomonadota</taxon>
        <taxon>Betaproteobacteria</taxon>
        <taxon>Burkholderiales</taxon>
        <taxon>Burkholderiaceae</taxon>
        <taxon>Paraburkholderia</taxon>
    </lineage>
</organism>
<accession>A0A6J5G0T5</accession>
<dbReference type="Gene3D" id="3.30.70.270">
    <property type="match status" value="1"/>
</dbReference>
<dbReference type="PANTHER" id="PTHR45138">
    <property type="entry name" value="REGULATORY COMPONENTS OF SENSORY TRANSDUCTION SYSTEM"/>
    <property type="match status" value="1"/>
</dbReference>
<dbReference type="PROSITE" id="PS50887">
    <property type="entry name" value="GGDEF"/>
    <property type="match status" value="1"/>
</dbReference>
<dbReference type="Gene3D" id="3.30.450.20">
    <property type="entry name" value="PAS domain"/>
    <property type="match status" value="2"/>
</dbReference>
<sequence>MKTPRWSGMAATALLAAAIATALVVAVRAELLYESRRAALEHARDANRTLVLLASRIIERDISACTRALQTLDASMPAIETPAMHTCLARFVATESAAAPGKLAQAMVMDAAGNIVQDSADSLACHVGLADEPFFKLHSKSPQPSVQISAPFRSCLLDGARTIALSRRLSAADGRFAGVALVAINIGYFNQLFADLAPGTQGGIAVLRDDGVPIMRNAFVRGDLGFGHADVFRHFIVHPGGDFVDYSDVTAGARLYHYRFISAAPLLIVVSASGMDMFADWRRRAMQVGVLTAGFGAGCFMLAVMLIRQQRRRVQAEEELERAIKTDPLTHLPNRRALDDTVASEWTQAARENTELAVLFIDVDYFEAYHDRYGRLAGDETLSTVGRVITRALRQSGGTAGRYDGEVFMAVLPRTPLHAAIEIAEEIGEAVRRCDIPHADNASGKVTVSIGVATRVPSLDSDGNALMREADEALYAAKAEGRDRVASNSMPSDIDNS</sequence>
<dbReference type="FunFam" id="3.30.70.270:FF:000001">
    <property type="entry name" value="Diguanylate cyclase domain protein"/>
    <property type="match status" value="1"/>
</dbReference>
<keyword evidence="3" id="KW-0812">Transmembrane</keyword>
<dbReference type="AlphaFoldDB" id="A0A6J5G0T5"/>
<dbReference type="EC" id="2.7.7.65" evidence="1"/>
<dbReference type="GO" id="GO:0043709">
    <property type="term" value="P:cell adhesion involved in single-species biofilm formation"/>
    <property type="evidence" value="ECO:0007669"/>
    <property type="project" value="TreeGrafter"/>
</dbReference>
<dbReference type="InterPro" id="IPR000160">
    <property type="entry name" value="GGDEF_dom"/>
</dbReference>
<dbReference type="CDD" id="cd12914">
    <property type="entry name" value="PDC1_DGC_like"/>
    <property type="match status" value="1"/>
</dbReference>
<evidence type="ECO:0000256" key="2">
    <source>
        <dbReference type="ARBA" id="ARBA00034247"/>
    </source>
</evidence>
<dbReference type="GO" id="GO:1902201">
    <property type="term" value="P:negative regulation of bacterial-type flagellum-dependent cell motility"/>
    <property type="evidence" value="ECO:0007669"/>
    <property type="project" value="TreeGrafter"/>
</dbReference>
<evidence type="ECO:0000259" key="4">
    <source>
        <dbReference type="PROSITE" id="PS50887"/>
    </source>
</evidence>
<dbReference type="RefSeq" id="WP_129564101.1">
    <property type="nucleotide sequence ID" value="NZ_CADIKL010000010.1"/>
</dbReference>
<keyword evidence="6" id="KW-1185">Reference proteome</keyword>
<dbReference type="CDD" id="cd01949">
    <property type="entry name" value="GGDEF"/>
    <property type="match status" value="1"/>
</dbReference>
<dbReference type="NCBIfam" id="TIGR00254">
    <property type="entry name" value="GGDEF"/>
    <property type="match status" value="1"/>
</dbReference>
<dbReference type="EMBL" id="CADIKL010000010">
    <property type="protein sequence ID" value="CAB3787828.1"/>
    <property type="molecule type" value="Genomic_DNA"/>
</dbReference>
<dbReference type="Proteomes" id="UP000494119">
    <property type="component" value="Unassembled WGS sequence"/>
</dbReference>
<comment type="catalytic activity">
    <reaction evidence="2">
        <text>2 GTP = 3',3'-c-di-GMP + 2 diphosphate</text>
        <dbReference type="Rhea" id="RHEA:24898"/>
        <dbReference type="ChEBI" id="CHEBI:33019"/>
        <dbReference type="ChEBI" id="CHEBI:37565"/>
        <dbReference type="ChEBI" id="CHEBI:58805"/>
        <dbReference type="EC" id="2.7.7.65"/>
    </reaction>
</comment>
<name>A0A6J5G0T5_9BURK</name>
<feature type="transmembrane region" description="Helical" evidence="3">
    <location>
        <begin position="256"/>
        <end position="276"/>
    </location>
</feature>
<dbReference type="SUPFAM" id="SSF55073">
    <property type="entry name" value="Nucleotide cyclase"/>
    <property type="match status" value="1"/>
</dbReference>
<evidence type="ECO:0000256" key="3">
    <source>
        <dbReference type="SAM" id="Phobius"/>
    </source>
</evidence>
<feature type="transmembrane region" description="Helical" evidence="3">
    <location>
        <begin position="288"/>
        <end position="307"/>
    </location>
</feature>
<dbReference type="GO" id="GO:0005886">
    <property type="term" value="C:plasma membrane"/>
    <property type="evidence" value="ECO:0007669"/>
    <property type="project" value="TreeGrafter"/>
</dbReference>
<keyword evidence="3" id="KW-1133">Transmembrane helix</keyword>
<evidence type="ECO:0000313" key="5">
    <source>
        <dbReference type="EMBL" id="CAB3787828.1"/>
    </source>
</evidence>
<reference evidence="5 6" key="1">
    <citation type="submission" date="2020-04" db="EMBL/GenBank/DDBJ databases">
        <authorList>
            <person name="De Canck E."/>
        </authorList>
    </citation>
    <scope>NUCLEOTIDE SEQUENCE [LARGE SCALE GENOMIC DNA]</scope>
    <source>
        <strain evidence="5 6">LMG 28688</strain>
    </source>
</reference>
<feature type="domain" description="GGDEF" evidence="4">
    <location>
        <begin position="354"/>
        <end position="490"/>
    </location>
</feature>
<dbReference type="InterPro" id="IPR029787">
    <property type="entry name" value="Nucleotide_cyclase"/>
</dbReference>
<keyword evidence="3" id="KW-0472">Membrane</keyword>
<dbReference type="PANTHER" id="PTHR45138:SF9">
    <property type="entry name" value="DIGUANYLATE CYCLASE DGCM-RELATED"/>
    <property type="match status" value="1"/>
</dbReference>
<gene>
    <name evidence="5" type="ORF">LMG28688_02553</name>
</gene>
<dbReference type="GO" id="GO:0052621">
    <property type="term" value="F:diguanylate cyclase activity"/>
    <property type="evidence" value="ECO:0007669"/>
    <property type="project" value="UniProtKB-EC"/>
</dbReference>
<proteinExistence type="predicted"/>
<evidence type="ECO:0000313" key="6">
    <source>
        <dbReference type="Proteomes" id="UP000494119"/>
    </source>
</evidence>
<dbReference type="SMART" id="SM00267">
    <property type="entry name" value="GGDEF"/>
    <property type="match status" value="1"/>
</dbReference>